<gene>
    <name evidence="2" type="ORF">PCAR00345_LOCUS10352</name>
</gene>
<organism evidence="2">
    <name type="scientific">Chrysotila carterae</name>
    <name type="common">Marine alga</name>
    <name type="synonym">Syracosphaera carterae</name>
    <dbReference type="NCBI Taxonomy" id="13221"/>
    <lineage>
        <taxon>Eukaryota</taxon>
        <taxon>Haptista</taxon>
        <taxon>Haptophyta</taxon>
        <taxon>Prymnesiophyceae</taxon>
        <taxon>Isochrysidales</taxon>
        <taxon>Isochrysidaceae</taxon>
        <taxon>Chrysotila</taxon>
    </lineage>
</organism>
<keyword evidence="1" id="KW-0812">Transmembrane</keyword>
<reference evidence="2" key="1">
    <citation type="submission" date="2021-01" db="EMBL/GenBank/DDBJ databases">
        <authorList>
            <person name="Corre E."/>
            <person name="Pelletier E."/>
            <person name="Niang G."/>
            <person name="Scheremetjew M."/>
            <person name="Finn R."/>
            <person name="Kale V."/>
            <person name="Holt S."/>
            <person name="Cochrane G."/>
            <person name="Meng A."/>
            <person name="Brown T."/>
            <person name="Cohen L."/>
        </authorList>
    </citation>
    <scope>NUCLEOTIDE SEQUENCE</scope>
    <source>
        <strain evidence="2">CCMP645</strain>
    </source>
</reference>
<proteinExistence type="predicted"/>
<dbReference type="AlphaFoldDB" id="A0A7S4B8D3"/>
<evidence type="ECO:0000256" key="1">
    <source>
        <dbReference type="SAM" id="Phobius"/>
    </source>
</evidence>
<keyword evidence="1" id="KW-0472">Membrane</keyword>
<sequence length="109" mass="12094">MSNTRASPATSSRVCTKSGELILTAWPTAAIIIITTKHNKTIFMTTIITITIITIITMIIITIITSATTQPTDVIAIAAFQRKSANRTRRLLCREEAQLYCIGKRRRSN</sequence>
<evidence type="ECO:0000313" key="2">
    <source>
        <dbReference type="EMBL" id="CAE0757758.1"/>
    </source>
</evidence>
<accession>A0A7S4B8D3</accession>
<feature type="transmembrane region" description="Helical" evidence="1">
    <location>
        <begin position="42"/>
        <end position="64"/>
    </location>
</feature>
<dbReference type="EMBL" id="HBIZ01016671">
    <property type="protein sequence ID" value="CAE0757758.1"/>
    <property type="molecule type" value="Transcribed_RNA"/>
</dbReference>
<keyword evidence="1" id="KW-1133">Transmembrane helix</keyword>
<protein>
    <submittedName>
        <fullName evidence="2">Uncharacterized protein</fullName>
    </submittedName>
</protein>
<name>A0A7S4B8D3_CHRCT</name>